<sequence>MKPANVHAVLIAWNDKIEDARAIGAQLLPVVDRLTTVWSDPGHKDQTGPGEWIRTSHKEFFGPKMAVALEACHGDILLLVHADTHCDDWAKLVAACRNDFANLSELGVWSPVIRDTYWHQEDVLVGSIRGHPQLRSIAQTDGIVTAFGPHVVERLKALDCRSNNLGWGIDHAAVAFTRVSNGFVVQNQDVVVLHELGSGYDNSEASVQMRRFLGQLTPQEQDQIAMLEGYAQRQRGYRLNLRKRLKRRLRKLLKKS</sequence>
<dbReference type="AlphaFoldDB" id="A0A037ZN44"/>
<evidence type="ECO:0000313" key="2">
    <source>
        <dbReference type="Proteomes" id="UP000026249"/>
    </source>
</evidence>
<reference evidence="1 2" key="1">
    <citation type="submission" date="2014-03" db="EMBL/GenBank/DDBJ databases">
        <title>Draft Genome Sequence of Actibacterium mucosum KCTC 23349, a Marine Alphaproteobacterium with Complex Ionic Requirements Isolated from Mediterranean Seawater at Malvarrosa Beach, Valencia, Spain.</title>
        <authorList>
            <person name="Arahal D.R."/>
            <person name="Shao Z."/>
            <person name="Lai Q."/>
            <person name="Pujalte M.J."/>
        </authorList>
    </citation>
    <scope>NUCLEOTIDE SEQUENCE [LARGE SCALE GENOMIC DNA]</scope>
    <source>
        <strain evidence="1 2">KCTC 23349</strain>
    </source>
</reference>
<dbReference type="RefSeq" id="WP_035255874.1">
    <property type="nucleotide sequence ID" value="NZ_JFKE01000001.1"/>
</dbReference>
<dbReference type="EMBL" id="JFKE01000001">
    <property type="protein sequence ID" value="KAJ57499.1"/>
    <property type="molecule type" value="Genomic_DNA"/>
</dbReference>
<comment type="caution">
    <text evidence="1">The sequence shown here is derived from an EMBL/GenBank/DDBJ whole genome shotgun (WGS) entry which is preliminary data.</text>
</comment>
<evidence type="ECO:0008006" key="3">
    <source>
        <dbReference type="Google" id="ProtNLM"/>
    </source>
</evidence>
<evidence type="ECO:0000313" key="1">
    <source>
        <dbReference type="EMBL" id="KAJ57499.1"/>
    </source>
</evidence>
<gene>
    <name evidence="1" type="ORF">ACMU_03050</name>
</gene>
<dbReference type="STRING" id="1454373.ACMU_03050"/>
<dbReference type="Proteomes" id="UP000026249">
    <property type="component" value="Unassembled WGS sequence"/>
</dbReference>
<accession>A0A037ZN44</accession>
<protein>
    <recommendedName>
        <fullName evidence="3">Glycosyltransferase</fullName>
    </recommendedName>
</protein>
<proteinExistence type="predicted"/>
<dbReference type="OrthoDB" id="7867149at2"/>
<organism evidence="1 2">
    <name type="scientific">Actibacterium mucosum KCTC 23349</name>
    <dbReference type="NCBI Taxonomy" id="1454373"/>
    <lineage>
        <taxon>Bacteria</taxon>
        <taxon>Pseudomonadati</taxon>
        <taxon>Pseudomonadota</taxon>
        <taxon>Alphaproteobacteria</taxon>
        <taxon>Rhodobacterales</taxon>
        <taxon>Roseobacteraceae</taxon>
        <taxon>Actibacterium</taxon>
    </lineage>
</organism>
<keyword evidence="2" id="KW-1185">Reference proteome</keyword>
<name>A0A037ZN44_9RHOB</name>